<dbReference type="InterPro" id="IPR036879">
    <property type="entry name" value="TF_MADSbox_sf"/>
</dbReference>
<evidence type="ECO:0000256" key="5">
    <source>
        <dbReference type="ARBA" id="ARBA00023242"/>
    </source>
</evidence>
<keyword evidence="3" id="KW-0238">DNA-binding</keyword>
<comment type="caution">
    <text evidence="7">The sequence shown here is derived from an EMBL/GenBank/DDBJ whole genome shotgun (WGS) entry which is preliminary data.</text>
</comment>
<evidence type="ECO:0000313" key="8">
    <source>
        <dbReference type="Proteomes" id="UP001372338"/>
    </source>
</evidence>
<evidence type="ECO:0000256" key="3">
    <source>
        <dbReference type="ARBA" id="ARBA00023125"/>
    </source>
</evidence>
<dbReference type="Gene3D" id="3.40.1810.10">
    <property type="entry name" value="Transcription factor, MADS-box"/>
    <property type="match status" value="2"/>
</dbReference>
<sequence>MGRKKIEIKLVKDPNVRQVTFSKRRTGLFKKASELSILCGTEVAIVVFSPGNKPYSFAHPNVDAVAAEFLQQEPNSNEAQGSSSSNEANLDELNQQLLDLTNQSCEEAKKGKLYDEALKNQSNKTKLQDLQELHESAAELRCLIKERLNEMEAAEAMLAMKEYSGAVPSAGPDAALCLGAAGAFGPGAHESRSGTVGAVPGAHEGGRSDAVPGAGPDAALCLGAAGALGSVGAAGGLVGAAGLRADGASASGAPRAGAGGAAGADSGGAAGVGVLGSGAGSGGRGNGAGASGATNPGIEIKLVKDPNVRQVTFSKRRTGLFKKASELSILCGTEVTAVVFSPGNKPYSFAHPNVDAVAAEFLQQEPNSNEAQGSSSSNEANLDELNQQLLDLTNQSCEEAKKGKLYDEALKNQSNKTKLQDLQELHESATELRCLIKERLNEMEAAEAMLAMKEQPVEFSENHVAKKKKRKTKA</sequence>
<dbReference type="SUPFAM" id="SSF55455">
    <property type="entry name" value="SRF-like"/>
    <property type="match status" value="2"/>
</dbReference>
<dbReference type="Proteomes" id="UP001372338">
    <property type="component" value="Unassembled WGS sequence"/>
</dbReference>
<gene>
    <name evidence="7" type="ORF">RIF29_11525</name>
</gene>
<reference evidence="7 8" key="1">
    <citation type="submission" date="2024-01" db="EMBL/GenBank/DDBJ databases">
        <title>The genomes of 5 underutilized Papilionoideae crops provide insights into root nodulation and disease resistanc.</title>
        <authorList>
            <person name="Yuan L."/>
        </authorList>
    </citation>
    <scope>NUCLEOTIDE SEQUENCE [LARGE SCALE GENOMIC DNA]</scope>
    <source>
        <strain evidence="7">ZHUSHIDOU_FW_LH</strain>
        <tissue evidence="7">Leaf</tissue>
    </source>
</reference>
<dbReference type="Pfam" id="PF00319">
    <property type="entry name" value="SRF-TF"/>
    <property type="match status" value="2"/>
</dbReference>
<keyword evidence="4" id="KW-0804">Transcription</keyword>
<name>A0AAN9IM74_CROPI</name>
<dbReference type="GO" id="GO:0005634">
    <property type="term" value="C:nucleus"/>
    <property type="evidence" value="ECO:0007669"/>
    <property type="project" value="UniProtKB-SubCell"/>
</dbReference>
<dbReference type="InterPro" id="IPR002100">
    <property type="entry name" value="TF_MADSbox"/>
</dbReference>
<dbReference type="PRINTS" id="PR00404">
    <property type="entry name" value="MADSDOMAIN"/>
</dbReference>
<feature type="domain" description="MADS-box" evidence="6">
    <location>
        <begin position="298"/>
        <end position="353"/>
    </location>
</feature>
<dbReference type="PANTHER" id="PTHR11945:SF229">
    <property type="entry name" value="AGAMOUS-LIKE 55-RELATED"/>
    <property type="match status" value="1"/>
</dbReference>
<comment type="subcellular location">
    <subcellularLocation>
        <location evidence="1">Nucleus</location>
    </subcellularLocation>
</comment>
<dbReference type="CDD" id="cd00120">
    <property type="entry name" value="MADS"/>
    <property type="match status" value="2"/>
</dbReference>
<proteinExistence type="predicted"/>
<dbReference type="GO" id="GO:0046983">
    <property type="term" value="F:protein dimerization activity"/>
    <property type="evidence" value="ECO:0007669"/>
    <property type="project" value="InterPro"/>
</dbReference>
<keyword evidence="8" id="KW-1185">Reference proteome</keyword>
<evidence type="ECO:0000256" key="4">
    <source>
        <dbReference type="ARBA" id="ARBA00023163"/>
    </source>
</evidence>
<organism evidence="7 8">
    <name type="scientific">Crotalaria pallida</name>
    <name type="common">Smooth rattlebox</name>
    <name type="synonym">Crotalaria striata</name>
    <dbReference type="NCBI Taxonomy" id="3830"/>
    <lineage>
        <taxon>Eukaryota</taxon>
        <taxon>Viridiplantae</taxon>
        <taxon>Streptophyta</taxon>
        <taxon>Embryophyta</taxon>
        <taxon>Tracheophyta</taxon>
        <taxon>Spermatophyta</taxon>
        <taxon>Magnoliopsida</taxon>
        <taxon>eudicotyledons</taxon>
        <taxon>Gunneridae</taxon>
        <taxon>Pentapetalae</taxon>
        <taxon>rosids</taxon>
        <taxon>fabids</taxon>
        <taxon>Fabales</taxon>
        <taxon>Fabaceae</taxon>
        <taxon>Papilionoideae</taxon>
        <taxon>50 kb inversion clade</taxon>
        <taxon>genistoids sensu lato</taxon>
        <taxon>core genistoids</taxon>
        <taxon>Crotalarieae</taxon>
        <taxon>Crotalaria</taxon>
    </lineage>
</organism>
<evidence type="ECO:0000256" key="1">
    <source>
        <dbReference type="ARBA" id="ARBA00004123"/>
    </source>
</evidence>
<dbReference type="SMART" id="SM00432">
    <property type="entry name" value="MADS"/>
    <property type="match status" value="2"/>
</dbReference>
<keyword evidence="2" id="KW-0805">Transcription regulation</keyword>
<dbReference type="GO" id="GO:0000978">
    <property type="term" value="F:RNA polymerase II cis-regulatory region sequence-specific DNA binding"/>
    <property type="evidence" value="ECO:0007669"/>
    <property type="project" value="TreeGrafter"/>
</dbReference>
<keyword evidence="5" id="KW-0539">Nucleus</keyword>
<dbReference type="FunFam" id="3.40.1810.10:FF:000006">
    <property type="entry name" value="Agamous-like MADS-box protein AGL62"/>
    <property type="match status" value="2"/>
</dbReference>
<dbReference type="PROSITE" id="PS50066">
    <property type="entry name" value="MADS_BOX_2"/>
    <property type="match status" value="2"/>
</dbReference>
<dbReference type="PANTHER" id="PTHR11945">
    <property type="entry name" value="MADS BOX PROTEIN"/>
    <property type="match status" value="1"/>
</dbReference>
<accession>A0AAN9IM74</accession>
<evidence type="ECO:0000256" key="2">
    <source>
        <dbReference type="ARBA" id="ARBA00023015"/>
    </source>
</evidence>
<evidence type="ECO:0000259" key="6">
    <source>
        <dbReference type="PROSITE" id="PS50066"/>
    </source>
</evidence>
<dbReference type="GO" id="GO:0000981">
    <property type="term" value="F:DNA-binding transcription factor activity, RNA polymerase II-specific"/>
    <property type="evidence" value="ECO:0007669"/>
    <property type="project" value="TreeGrafter"/>
</dbReference>
<dbReference type="EMBL" id="JAYWIO010000002">
    <property type="protein sequence ID" value="KAK7282610.1"/>
    <property type="molecule type" value="Genomic_DNA"/>
</dbReference>
<evidence type="ECO:0000313" key="7">
    <source>
        <dbReference type="EMBL" id="KAK7282610.1"/>
    </source>
</evidence>
<protein>
    <recommendedName>
        <fullName evidence="6">MADS-box domain-containing protein</fullName>
    </recommendedName>
</protein>
<dbReference type="AlphaFoldDB" id="A0AAN9IM74"/>
<feature type="domain" description="MADS-box" evidence="6">
    <location>
        <begin position="1"/>
        <end position="61"/>
    </location>
</feature>